<feature type="compositionally biased region" description="Basic and acidic residues" evidence="1">
    <location>
        <begin position="123"/>
        <end position="140"/>
    </location>
</feature>
<reference evidence="2" key="2">
    <citation type="journal article" date="2021" name="Genome Biol. Evol.">
        <title>Developing a high-quality reference genome for a parasitic bivalve with doubly uniparental inheritance (Bivalvia: Unionida).</title>
        <authorList>
            <person name="Smith C.H."/>
        </authorList>
    </citation>
    <scope>NUCLEOTIDE SEQUENCE</scope>
    <source>
        <strain evidence="2">CHS0354</strain>
        <tissue evidence="2">Mantle</tissue>
    </source>
</reference>
<dbReference type="Proteomes" id="UP001195483">
    <property type="component" value="Unassembled WGS sequence"/>
</dbReference>
<evidence type="ECO:0000313" key="2">
    <source>
        <dbReference type="EMBL" id="KAK3580228.1"/>
    </source>
</evidence>
<comment type="caution">
    <text evidence="2">The sequence shown here is derived from an EMBL/GenBank/DDBJ whole genome shotgun (WGS) entry which is preliminary data.</text>
</comment>
<evidence type="ECO:0000313" key="3">
    <source>
        <dbReference type="Proteomes" id="UP001195483"/>
    </source>
</evidence>
<name>A0AAE0VJ46_9BIVA</name>
<dbReference type="AlphaFoldDB" id="A0AAE0VJ46"/>
<evidence type="ECO:0000256" key="1">
    <source>
        <dbReference type="SAM" id="MobiDB-lite"/>
    </source>
</evidence>
<reference evidence="2" key="3">
    <citation type="submission" date="2023-05" db="EMBL/GenBank/DDBJ databases">
        <authorList>
            <person name="Smith C.H."/>
        </authorList>
    </citation>
    <scope>NUCLEOTIDE SEQUENCE</scope>
    <source>
        <strain evidence="2">CHS0354</strain>
        <tissue evidence="2">Mantle</tissue>
    </source>
</reference>
<keyword evidence="3" id="KW-1185">Reference proteome</keyword>
<feature type="region of interest" description="Disordered" evidence="1">
    <location>
        <begin position="121"/>
        <end position="140"/>
    </location>
</feature>
<protein>
    <submittedName>
        <fullName evidence="2">Uncharacterized protein</fullName>
    </submittedName>
</protein>
<proteinExistence type="predicted"/>
<dbReference type="EMBL" id="JAEAOA010000769">
    <property type="protein sequence ID" value="KAK3580228.1"/>
    <property type="molecule type" value="Genomic_DNA"/>
</dbReference>
<organism evidence="2 3">
    <name type="scientific">Potamilus streckersoni</name>
    <dbReference type="NCBI Taxonomy" id="2493646"/>
    <lineage>
        <taxon>Eukaryota</taxon>
        <taxon>Metazoa</taxon>
        <taxon>Spiralia</taxon>
        <taxon>Lophotrochozoa</taxon>
        <taxon>Mollusca</taxon>
        <taxon>Bivalvia</taxon>
        <taxon>Autobranchia</taxon>
        <taxon>Heteroconchia</taxon>
        <taxon>Palaeoheterodonta</taxon>
        <taxon>Unionida</taxon>
        <taxon>Unionoidea</taxon>
        <taxon>Unionidae</taxon>
        <taxon>Ambleminae</taxon>
        <taxon>Lampsilini</taxon>
        <taxon>Potamilus</taxon>
    </lineage>
</organism>
<sequence>MDSKMFKSYFRPIGPEYRLETNGCGYTMNDPNTNANVKPVLYKLTKENHAGMRHWKDIILKDQSEMQDYDFIQSRYNVHKEQKPIQTKQKEVHAAVRGQMALTSVATQTIPVNTRSIECQAESMKRSPGIEHKPDSAERVRSNLRSPKFVTMPASAGLLQKRPTLVSAGTMTDNQTIPMIPTEYPKNDNASKVLQVSRATLTSPHMAPSPPIHREYPQMMQTSQSPPREVPYQVITVRDQGREGDKPTRIQYLNYKRDAFDWERQQSVKNYPIDDHPMRKSYPTVRNARDPLRSTYPRMYKAADGGERLYMEHQLPYWILYNYFT</sequence>
<gene>
    <name evidence="2" type="ORF">CHS0354_012756</name>
</gene>
<accession>A0AAE0VJ46</accession>
<reference evidence="2" key="1">
    <citation type="journal article" date="2021" name="Genome Biol. Evol.">
        <title>A High-Quality Reference Genome for a Parasitic Bivalve with Doubly Uniparental Inheritance (Bivalvia: Unionida).</title>
        <authorList>
            <person name="Smith C.H."/>
        </authorList>
    </citation>
    <scope>NUCLEOTIDE SEQUENCE</scope>
    <source>
        <strain evidence="2">CHS0354</strain>
    </source>
</reference>
<feature type="region of interest" description="Disordered" evidence="1">
    <location>
        <begin position="202"/>
        <end position="230"/>
    </location>
</feature>